<evidence type="ECO:0000256" key="1">
    <source>
        <dbReference type="ARBA" id="ARBA00008103"/>
    </source>
</evidence>
<dbReference type="InterPro" id="IPR019618">
    <property type="entry name" value="Spore_germination_GerPA"/>
</dbReference>
<keyword evidence="3" id="KW-1185">Reference proteome</keyword>
<dbReference type="PANTHER" id="PTHR37808">
    <property type="entry name" value="SPORE GERMINATION PROTEIN-LIKE PROTEIN YDZR-RELATED"/>
    <property type="match status" value="1"/>
</dbReference>
<dbReference type="KEGG" id="tab:CIG75_16455"/>
<organism evidence="2 3">
    <name type="scientific">Tumebacillus algifaecis</name>
    <dbReference type="NCBI Taxonomy" id="1214604"/>
    <lineage>
        <taxon>Bacteria</taxon>
        <taxon>Bacillati</taxon>
        <taxon>Bacillota</taxon>
        <taxon>Bacilli</taxon>
        <taxon>Bacillales</taxon>
        <taxon>Alicyclobacillaceae</taxon>
        <taxon>Tumebacillus</taxon>
    </lineage>
</organism>
<name>A0A223D443_9BACL</name>
<dbReference type="AlphaFoldDB" id="A0A223D443"/>
<dbReference type="Pfam" id="PF10676">
    <property type="entry name" value="gerPA"/>
    <property type="match status" value="1"/>
</dbReference>
<dbReference type="PANTHER" id="PTHR37808:SF1">
    <property type="entry name" value="SPORE GERMINATION PROTEIN-LIKE PROTEIN YDZR"/>
    <property type="match status" value="1"/>
</dbReference>
<gene>
    <name evidence="2" type="ORF">CIG75_16455</name>
</gene>
<protein>
    <submittedName>
        <fullName evidence="2">Uncharacterized protein</fullName>
    </submittedName>
</protein>
<dbReference type="Proteomes" id="UP000214688">
    <property type="component" value="Chromosome"/>
</dbReference>
<dbReference type="EMBL" id="CP022657">
    <property type="protein sequence ID" value="ASS76388.1"/>
    <property type="molecule type" value="Genomic_DNA"/>
</dbReference>
<evidence type="ECO:0000313" key="3">
    <source>
        <dbReference type="Proteomes" id="UP000214688"/>
    </source>
</evidence>
<evidence type="ECO:0000313" key="2">
    <source>
        <dbReference type="EMBL" id="ASS76388.1"/>
    </source>
</evidence>
<dbReference type="RefSeq" id="WP_094237621.1">
    <property type="nucleotide sequence ID" value="NZ_CP022657.1"/>
</dbReference>
<reference evidence="2 3" key="1">
    <citation type="journal article" date="2015" name="Int. J. Syst. Evol. Microbiol.">
        <title>Tumebacillus algifaecis sp. nov., isolated from decomposing algal scum.</title>
        <authorList>
            <person name="Wu Y.F."/>
            <person name="Zhang B."/>
            <person name="Xing P."/>
            <person name="Wu Q.L."/>
            <person name="Liu S.J."/>
        </authorList>
    </citation>
    <scope>NUCLEOTIDE SEQUENCE [LARGE SCALE GENOMIC DNA]</scope>
    <source>
        <strain evidence="2 3">THMBR28</strain>
    </source>
</reference>
<dbReference type="OrthoDB" id="2382149at2"/>
<comment type="similarity">
    <text evidence="1">Belongs to the GerPA/GerPF family.</text>
</comment>
<proteinExistence type="inferred from homology"/>
<sequence>MPSVVGGPIKIISVSGGTLIFGDSGFIAPKSASKSYSGSGGGLTGDFPVTINGINNTSTVDPDVVDSSNATGV</sequence>
<accession>A0A223D443</accession>